<dbReference type="Pfam" id="PF02622">
    <property type="entry name" value="DUF179"/>
    <property type="match status" value="1"/>
</dbReference>
<dbReference type="Gene3D" id="3.40.1740.10">
    <property type="entry name" value="VC0467-like"/>
    <property type="match status" value="1"/>
</dbReference>
<dbReference type="AlphaFoldDB" id="A0AAT9FRJ0"/>
<dbReference type="PANTHER" id="PTHR31984:SF17">
    <property type="entry name" value="TRANSCRIPTIONAL REGULATOR"/>
    <property type="match status" value="1"/>
</dbReference>
<dbReference type="KEGG" id="osu:NT6N_36590"/>
<name>A0AAT9FRJ0_9BACT</name>
<gene>
    <name evidence="1" type="ORF">NT6N_36590</name>
</gene>
<dbReference type="InterPro" id="IPR003774">
    <property type="entry name" value="AlgH-like"/>
</dbReference>
<dbReference type="SUPFAM" id="SSF143456">
    <property type="entry name" value="VC0467-like"/>
    <property type="match status" value="1"/>
</dbReference>
<proteinExistence type="predicted"/>
<protein>
    <submittedName>
        <fullName evidence="1">UPF0301 protein</fullName>
    </submittedName>
</protein>
<dbReference type="PANTHER" id="PTHR31984">
    <property type="entry name" value="TRANSPORTER, PUTATIVE (DUF179)-RELATED"/>
    <property type="match status" value="1"/>
</dbReference>
<accession>A0AAT9FRJ0</accession>
<organism evidence="1">
    <name type="scientific">Oceaniferula spumae</name>
    <dbReference type="NCBI Taxonomy" id="2979115"/>
    <lineage>
        <taxon>Bacteria</taxon>
        <taxon>Pseudomonadati</taxon>
        <taxon>Verrucomicrobiota</taxon>
        <taxon>Verrucomicrobiia</taxon>
        <taxon>Verrucomicrobiales</taxon>
        <taxon>Verrucomicrobiaceae</taxon>
        <taxon>Oceaniferula</taxon>
    </lineage>
</organism>
<sequence length="188" mass="20630">MQNSPDTPIHLEGQLLIADPSLRDGIFNKSVILLAEHNGDDGAYGLILNQPTGQTVGDLLASDEFQVLSQIPVHLGGPVGQEHLTFAAFWTDDSGDTRQLRFATRISAQDAITRAQQPGTLIRAFAGYAGWTPGQLESELRRNSWIPTLPSVQLLATPHEKNLWADVLRNISPYHQILAEAPDDIYVN</sequence>
<dbReference type="EMBL" id="AP026866">
    <property type="protein sequence ID" value="BDS08619.1"/>
    <property type="molecule type" value="Genomic_DNA"/>
</dbReference>
<evidence type="ECO:0000313" key="1">
    <source>
        <dbReference type="EMBL" id="BDS08619.1"/>
    </source>
</evidence>
<reference evidence="1" key="1">
    <citation type="submission" date="2024-07" db="EMBL/GenBank/DDBJ databases">
        <title>Complete genome sequence of Verrucomicrobiaceae bacterium NT6N.</title>
        <authorList>
            <person name="Huang C."/>
            <person name="Takami H."/>
            <person name="Hamasaki K."/>
        </authorList>
    </citation>
    <scope>NUCLEOTIDE SEQUENCE</scope>
    <source>
        <strain evidence="1">NT6N</strain>
    </source>
</reference>